<comment type="caution">
    <text evidence="2">The sequence shown here is derived from an EMBL/GenBank/DDBJ whole genome shotgun (WGS) entry which is preliminary data.</text>
</comment>
<feature type="transmembrane region" description="Helical" evidence="1">
    <location>
        <begin position="7"/>
        <end position="26"/>
    </location>
</feature>
<dbReference type="RefSeq" id="WP_131303275.1">
    <property type="nucleotide sequence ID" value="NZ_SJJR01000005.1"/>
</dbReference>
<organism evidence="2 3">
    <name type="scientific">Micromonospora zingiberis</name>
    <dbReference type="NCBI Taxonomy" id="2053011"/>
    <lineage>
        <taxon>Bacteria</taxon>
        <taxon>Bacillati</taxon>
        <taxon>Actinomycetota</taxon>
        <taxon>Actinomycetes</taxon>
        <taxon>Micromonosporales</taxon>
        <taxon>Micromonosporaceae</taxon>
        <taxon>Micromonospora</taxon>
    </lineage>
</organism>
<dbReference type="AlphaFoldDB" id="A0A4R0GM01"/>
<accession>A0A4R0GM01</accession>
<dbReference type="EMBL" id="SJJR01000005">
    <property type="protein sequence ID" value="TCB97897.1"/>
    <property type="molecule type" value="Genomic_DNA"/>
</dbReference>
<name>A0A4R0GM01_9ACTN</name>
<proteinExistence type="predicted"/>
<keyword evidence="1" id="KW-0472">Membrane</keyword>
<evidence type="ECO:0000256" key="1">
    <source>
        <dbReference type="SAM" id="Phobius"/>
    </source>
</evidence>
<evidence type="ECO:0000313" key="2">
    <source>
        <dbReference type="EMBL" id="TCB97897.1"/>
    </source>
</evidence>
<sequence length="59" mass="6360">MTRVGGILAGVGFLLWALSPLLWLVGSLRLDASLFLGSTALLPWMIYLSIRRRSGQSAG</sequence>
<evidence type="ECO:0000313" key="3">
    <source>
        <dbReference type="Proteomes" id="UP000292274"/>
    </source>
</evidence>
<reference evidence="2 3" key="1">
    <citation type="submission" date="2019-02" db="EMBL/GenBank/DDBJ databases">
        <title>Jishengella sp. nov., isolated from a root of Zingiber montanum.</title>
        <authorList>
            <person name="Kuncharoen N."/>
            <person name="Kudo T."/>
            <person name="Masahiro Y."/>
            <person name="Ohkuma M."/>
            <person name="Tanasupawat S."/>
        </authorList>
    </citation>
    <scope>NUCLEOTIDE SEQUENCE [LARGE SCALE GENOMIC DNA]</scope>
    <source>
        <strain evidence="2 3">PLAI 1-1</strain>
    </source>
</reference>
<keyword evidence="1" id="KW-0812">Transmembrane</keyword>
<keyword evidence="3" id="KW-1185">Reference proteome</keyword>
<protein>
    <submittedName>
        <fullName evidence="2">Uncharacterized protein</fullName>
    </submittedName>
</protein>
<keyword evidence="1" id="KW-1133">Transmembrane helix</keyword>
<dbReference type="Proteomes" id="UP000292274">
    <property type="component" value="Unassembled WGS sequence"/>
</dbReference>
<gene>
    <name evidence="2" type="ORF">E0H26_09850</name>
</gene>
<feature type="transmembrane region" description="Helical" evidence="1">
    <location>
        <begin position="32"/>
        <end position="50"/>
    </location>
</feature>